<dbReference type="InterPro" id="IPR000304">
    <property type="entry name" value="Pyrroline-COOH_reductase"/>
</dbReference>
<dbReference type="GO" id="GO:0005737">
    <property type="term" value="C:cytoplasm"/>
    <property type="evidence" value="ECO:0007669"/>
    <property type="project" value="UniProtKB-SubCell"/>
</dbReference>
<dbReference type="PIRSF" id="PIRSF000193">
    <property type="entry name" value="Pyrrol-5-carb_rd"/>
    <property type="match status" value="1"/>
</dbReference>
<comment type="catalytic activity">
    <reaction evidence="9">
        <text>L-proline + NADP(+) = (S)-1-pyrroline-5-carboxylate + NADPH + 2 H(+)</text>
        <dbReference type="Rhea" id="RHEA:14109"/>
        <dbReference type="ChEBI" id="CHEBI:15378"/>
        <dbReference type="ChEBI" id="CHEBI:17388"/>
        <dbReference type="ChEBI" id="CHEBI:57783"/>
        <dbReference type="ChEBI" id="CHEBI:58349"/>
        <dbReference type="ChEBI" id="CHEBI:60039"/>
        <dbReference type="EC" id="1.5.1.2"/>
    </reaction>
</comment>
<dbReference type="Gene3D" id="3.40.50.720">
    <property type="entry name" value="NAD(P)-binding Rossmann-like Domain"/>
    <property type="match status" value="1"/>
</dbReference>
<dbReference type="Gene3D" id="1.10.3730.10">
    <property type="entry name" value="ProC C-terminal domain-like"/>
    <property type="match status" value="1"/>
</dbReference>
<organism evidence="14 15">
    <name type="scientific">Alkalihalobacillus trypoxylicola</name>
    <dbReference type="NCBI Taxonomy" id="519424"/>
    <lineage>
        <taxon>Bacteria</taxon>
        <taxon>Bacillati</taxon>
        <taxon>Bacillota</taxon>
        <taxon>Bacilli</taxon>
        <taxon>Bacillales</taxon>
        <taxon>Bacillaceae</taxon>
        <taxon>Alkalihalobacillus</taxon>
    </lineage>
</organism>
<comment type="pathway">
    <text evidence="9">Amino-acid biosynthesis; L-proline biosynthesis; L-proline from L-glutamate 5-semialdehyde: step 1/1.</text>
</comment>
<keyword evidence="15" id="KW-1185">Reference proteome</keyword>
<feature type="binding site" evidence="11">
    <location>
        <position position="57"/>
    </location>
    <ligand>
        <name>NADPH</name>
        <dbReference type="ChEBI" id="CHEBI:57783"/>
    </ligand>
</feature>
<dbReference type="EC" id="1.5.1.2" evidence="9 10"/>
<evidence type="ECO:0000256" key="7">
    <source>
        <dbReference type="ARBA" id="ARBA00023002"/>
    </source>
</evidence>
<dbReference type="RefSeq" id="WP_061949209.1">
    <property type="nucleotide sequence ID" value="NZ_LTAO01000023.1"/>
</dbReference>
<dbReference type="HAMAP" id="MF_01925">
    <property type="entry name" value="P5C_reductase"/>
    <property type="match status" value="1"/>
</dbReference>
<dbReference type="AlphaFoldDB" id="A0A162DES1"/>
<feature type="domain" description="Pyrroline-5-carboxylate reductase dimerisation" evidence="13">
    <location>
        <begin position="162"/>
        <end position="264"/>
    </location>
</feature>
<keyword evidence="6 9" id="KW-0521">NADP</keyword>
<evidence type="ECO:0000256" key="10">
    <source>
        <dbReference type="NCBIfam" id="TIGR00112"/>
    </source>
</evidence>
<dbReference type="STRING" id="519424.AZF04_07740"/>
<comment type="subcellular location">
    <subcellularLocation>
        <location evidence="1 9">Cytoplasm</location>
    </subcellularLocation>
</comment>
<dbReference type="PANTHER" id="PTHR11645">
    <property type="entry name" value="PYRROLINE-5-CARBOXYLATE REDUCTASE"/>
    <property type="match status" value="1"/>
</dbReference>
<comment type="catalytic activity">
    <reaction evidence="9">
        <text>L-proline + NAD(+) = (S)-1-pyrroline-5-carboxylate + NADH + 2 H(+)</text>
        <dbReference type="Rhea" id="RHEA:14105"/>
        <dbReference type="ChEBI" id="CHEBI:15378"/>
        <dbReference type="ChEBI" id="CHEBI:17388"/>
        <dbReference type="ChEBI" id="CHEBI:57540"/>
        <dbReference type="ChEBI" id="CHEBI:57945"/>
        <dbReference type="ChEBI" id="CHEBI:60039"/>
        <dbReference type="EC" id="1.5.1.2"/>
    </reaction>
</comment>
<dbReference type="NCBIfam" id="TIGR00112">
    <property type="entry name" value="proC"/>
    <property type="match status" value="1"/>
</dbReference>
<dbReference type="InterPro" id="IPR028939">
    <property type="entry name" value="P5C_Rdtase_cat_N"/>
</dbReference>
<dbReference type="Pfam" id="PF03807">
    <property type="entry name" value="F420_oxidored"/>
    <property type="match status" value="1"/>
</dbReference>
<sequence>MDKHIGFIGSGNMAKAIIGGLLESNFIKREHIYASNRSKGKLESLGNEYGIQVSESNSHVAENVDIVFLSVTPDQYPTVIEEVRDRIKQDAIIVLIAGGQSIEQNESRFMKEVKMVKAMPNTPVLVKEGLTTLSFNGLMTDTDRQFIVDLFNKVGKTEVIDEKLMDIASAVGGSSPAFIYMYIEALADAAVLYGIPREQAYAITAQAVLGSAKMVLETNTHPAQLKDEVCSPGGTTIQSMAALEKNGFRSAIIEAVHANMAKLTEK</sequence>
<dbReference type="InterPro" id="IPR008927">
    <property type="entry name" value="6-PGluconate_DH-like_C_sf"/>
</dbReference>
<evidence type="ECO:0000256" key="1">
    <source>
        <dbReference type="ARBA" id="ARBA00004496"/>
    </source>
</evidence>
<name>A0A162DES1_9BACI</name>
<evidence type="ECO:0000313" key="15">
    <source>
        <dbReference type="Proteomes" id="UP000075806"/>
    </source>
</evidence>
<dbReference type="Proteomes" id="UP000075806">
    <property type="component" value="Unassembled WGS sequence"/>
</dbReference>
<evidence type="ECO:0000256" key="5">
    <source>
        <dbReference type="ARBA" id="ARBA00022650"/>
    </source>
</evidence>
<evidence type="ECO:0000259" key="12">
    <source>
        <dbReference type="Pfam" id="PF03807"/>
    </source>
</evidence>
<comment type="caution">
    <text evidence="14">The sequence shown here is derived from an EMBL/GenBank/DDBJ whole genome shotgun (WGS) entry which is preliminary data.</text>
</comment>
<dbReference type="FunFam" id="3.40.50.720:FF:000190">
    <property type="entry name" value="Pyrroline-5-carboxylate reductase"/>
    <property type="match status" value="1"/>
</dbReference>
<reference evidence="14" key="1">
    <citation type="submission" date="2016-02" db="EMBL/GenBank/DDBJ databases">
        <title>Genome sequence of Bacillus trypoxylicola KCTC 13244(T).</title>
        <authorList>
            <person name="Jeong H."/>
            <person name="Park S.-H."/>
            <person name="Choi S.-K."/>
        </authorList>
    </citation>
    <scope>NUCLEOTIDE SEQUENCE [LARGE SCALE GENOMIC DNA]</scope>
    <source>
        <strain evidence="14">KCTC 13244</strain>
    </source>
</reference>
<evidence type="ECO:0000256" key="4">
    <source>
        <dbReference type="ARBA" id="ARBA00022605"/>
    </source>
</evidence>
<keyword evidence="5 9" id="KW-0641">Proline biosynthesis</keyword>
<keyword evidence="4 9" id="KW-0028">Amino-acid biosynthesis</keyword>
<dbReference type="OrthoDB" id="9805754at2"/>
<evidence type="ECO:0000256" key="6">
    <source>
        <dbReference type="ARBA" id="ARBA00022857"/>
    </source>
</evidence>
<evidence type="ECO:0000256" key="11">
    <source>
        <dbReference type="PIRSR" id="PIRSR000193-1"/>
    </source>
</evidence>
<comment type="function">
    <text evidence="8 9">Catalyzes the reduction of 1-pyrroline-5-carboxylate (PCA) to L-proline.</text>
</comment>
<feature type="domain" description="Pyrroline-5-carboxylate reductase catalytic N-terminal" evidence="12">
    <location>
        <begin position="5"/>
        <end position="94"/>
    </location>
</feature>
<evidence type="ECO:0000256" key="2">
    <source>
        <dbReference type="ARBA" id="ARBA00005525"/>
    </source>
</evidence>
<gene>
    <name evidence="9" type="primary">proC</name>
    <name evidence="14" type="ORF">AZF04_07740</name>
</gene>
<keyword evidence="7 9" id="KW-0560">Oxidoreductase</keyword>
<accession>A0A162DES1</accession>
<evidence type="ECO:0000313" key="14">
    <source>
        <dbReference type="EMBL" id="KYG29407.1"/>
    </source>
</evidence>
<dbReference type="GO" id="GO:0004735">
    <property type="term" value="F:pyrroline-5-carboxylate reductase activity"/>
    <property type="evidence" value="ECO:0007669"/>
    <property type="project" value="UniProtKB-UniRule"/>
</dbReference>
<evidence type="ECO:0000259" key="13">
    <source>
        <dbReference type="Pfam" id="PF14748"/>
    </source>
</evidence>
<feature type="binding site" evidence="11">
    <location>
        <begin position="8"/>
        <end position="13"/>
    </location>
    <ligand>
        <name>NADP(+)</name>
        <dbReference type="ChEBI" id="CHEBI:58349"/>
    </ligand>
</feature>
<dbReference type="PANTHER" id="PTHR11645:SF0">
    <property type="entry name" value="PYRROLINE-5-CARBOXYLATE REDUCTASE 3"/>
    <property type="match status" value="1"/>
</dbReference>
<dbReference type="EMBL" id="LTAO01000023">
    <property type="protein sequence ID" value="KYG29407.1"/>
    <property type="molecule type" value="Genomic_DNA"/>
</dbReference>
<protein>
    <recommendedName>
        <fullName evidence="9 10">Pyrroline-5-carboxylate reductase</fullName>
        <shortName evidence="9">P5C reductase</shortName>
        <shortName evidence="9">P5CR</shortName>
        <ecNumber evidence="9 10">1.5.1.2</ecNumber>
    </recommendedName>
    <alternativeName>
        <fullName evidence="9">PCA reductase</fullName>
    </alternativeName>
</protein>
<proteinExistence type="inferred from homology"/>
<evidence type="ECO:0000256" key="3">
    <source>
        <dbReference type="ARBA" id="ARBA00022490"/>
    </source>
</evidence>
<evidence type="ECO:0000256" key="9">
    <source>
        <dbReference type="HAMAP-Rule" id="MF_01925"/>
    </source>
</evidence>
<dbReference type="InterPro" id="IPR029036">
    <property type="entry name" value="P5CR_dimer"/>
</dbReference>
<dbReference type="FunFam" id="1.10.3730.10:FF:000001">
    <property type="entry name" value="Pyrroline-5-carboxylate reductase"/>
    <property type="match status" value="1"/>
</dbReference>
<dbReference type="SUPFAM" id="SSF51735">
    <property type="entry name" value="NAD(P)-binding Rossmann-fold domains"/>
    <property type="match status" value="1"/>
</dbReference>
<dbReference type="GO" id="GO:0055129">
    <property type="term" value="P:L-proline biosynthetic process"/>
    <property type="evidence" value="ECO:0007669"/>
    <property type="project" value="UniProtKB-UniRule"/>
</dbReference>
<comment type="similarity">
    <text evidence="2 9">Belongs to the pyrroline-5-carboxylate reductase family.</text>
</comment>
<dbReference type="UniPathway" id="UPA00098">
    <property type="reaction ID" value="UER00361"/>
</dbReference>
<evidence type="ECO:0000256" key="8">
    <source>
        <dbReference type="ARBA" id="ARBA00058118"/>
    </source>
</evidence>
<dbReference type="Pfam" id="PF14748">
    <property type="entry name" value="P5CR_dimer"/>
    <property type="match status" value="1"/>
</dbReference>
<dbReference type="SUPFAM" id="SSF48179">
    <property type="entry name" value="6-phosphogluconate dehydrogenase C-terminal domain-like"/>
    <property type="match status" value="1"/>
</dbReference>
<dbReference type="InterPro" id="IPR036291">
    <property type="entry name" value="NAD(P)-bd_dom_sf"/>
</dbReference>
<keyword evidence="3 9" id="KW-0963">Cytoplasm</keyword>